<feature type="transmembrane region" description="Helical" evidence="1">
    <location>
        <begin position="7"/>
        <end position="25"/>
    </location>
</feature>
<evidence type="ECO:0000313" key="3">
    <source>
        <dbReference type="Proteomes" id="UP000254346"/>
    </source>
</evidence>
<protein>
    <submittedName>
        <fullName evidence="2">Putative exported protein</fullName>
    </submittedName>
</protein>
<name>A0A379VKU7_SALET</name>
<dbReference type="Proteomes" id="UP000254346">
    <property type="component" value="Unassembled WGS sequence"/>
</dbReference>
<keyword evidence="1" id="KW-1133">Transmembrane helix</keyword>
<reference evidence="2 3" key="1">
    <citation type="submission" date="2018-06" db="EMBL/GenBank/DDBJ databases">
        <authorList>
            <consortium name="Pathogen Informatics"/>
            <person name="Doyle S."/>
        </authorList>
    </citation>
    <scope>NUCLEOTIDE SEQUENCE [LARGE SCALE GENOMIC DNA]</scope>
    <source>
        <strain evidence="2 3">NCTC8256</strain>
    </source>
</reference>
<dbReference type="Pfam" id="PF06092">
    <property type="entry name" value="DUF943"/>
    <property type="match status" value="1"/>
</dbReference>
<feature type="transmembrane region" description="Helical" evidence="1">
    <location>
        <begin position="128"/>
        <end position="144"/>
    </location>
</feature>
<dbReference type="InterPro" id="IPR010351">
    <property type="entry name" value="DUF943"/>
</dbReference>
<proteinExistence type="predicted"/>
<sequence>MGNNEKFIYIVTIAILFCSVVIYLWSDRPVEIVDVHYYSGKDINILARHFPITDRGKLNWWRENERKILEKYNLPENDFSVYIWDFGDGYQKLSPYDSRDEFYCFPDIKSESKCIKKDIYMSAESGGNYYRMFLFLALVIFINRKKMMISLSNQITPPAQPG</sequence>
<keyword evidence="1" id="KW-0812">Transmembrane</keyword>
<evidence type="ECO:0000256" key="1">
    <source>
        <dbReference type="SAM" id="Phobius"/>
    </source>
</evidence>
<organism evidence="2 3">
    <name type="scientific">Salmonella enterica I</name>
    <dbReference type="NCBI Taxonomy" id="59201"/>
    <lineage>
        <taxon>Bacteria</taxon>
        <taxon>Pseudomonadati</taxon>
        <taxon>Pseudomonadota</taxon>
        <taxon>Gammaproteobacteria</taxon>
        <taxon>Enterobacterales</taxon>
        <taxon>Enterobacteriaceae</taxon>
        <taxon>Salmonella</taxon>
    </lineage>
</organism>
<dbReference type="EMBL" id="UGXR01000001">
    <property type="protein sequence ID" value="SUH07119.1"/>
    <property type="molecule type" value="Genomic_DNA"/>
</dbReference>
<accession>A0A379VKU7</accession>
<keyword evidence="1" id="KW-0472">Membrane</keyword>
<gene>
    <name evidence="2" type="primary">STY3288</name>
    <name evidence="2" type="ORF">NCTC8256_00997</name>
</gene>
<dbReference type="AlphaFoldDB" id="A0A379VKU7"/>
<evidence type="ECO:0000313" key="2">
    <source>
        <dbReference type="EMBL" id="SUH07119.1"/>
    </source>
</evidence>